<name>A0ABX8UTB1_9BURK</name>
<dbReference type="Proteomes" id="UP000826462">
    <property type="component" value="Chromosome 2"/>
</dbReference>
<dbReference type="InterPro" id="IPR000847">
    <property type="entry name" value="LysR_HTH_N"/>
</dbReference>
<sequence length="306" mass="33149">MFSLRNLTFEHLLVYMAVIETGSLTRAAKRLSVGKSVVSKSIQRLELELGASLIVRTTRRISVTEAGALFFEACREMTRLADEAVSTVSPAAHALRGTLRVASSVEYSATVIAPVLARLRSDHTDLCIEMMSGDHYIDLVAEGVDVAIRVGELMDSSHRALRIDEVSKWLVASPDFLRRNTLPADIGAAANVPFVALSVLPNPSRYHLIRTAGQDSLEIDFDVCLIADTMYACRAAARNGAGIALLSDFTVQADIDAGRLVRVYNDWSSAALPVHALFPPGKHTPPKVRAFVDSLKAHIKTRAGAA</sequence>
<dbReference type="CDD" id="cd08422">
    <property type="entry name" value="PBP2_CrgA_like"/>
    <property type="match status" value="1"/>
</dbReference>
<evidence type="ECO:0000256" key="2">
    <source>
        <dbReference type="ARBA" id="ARBA00023015"/>
    </source>
</evidence>
<dbReference type="Pfam" id="PF00126">
    <property type="entry name" value="HTH_1"/>
    <property type="match status" value="1"/>
</dbReference>
<reference evidence="6 7" key="1">
    <citation type="submission" date="2021-07" db="EMBL/GenBank/DDBJ databases">
        <title>Paraburkholderia edwinii protects Aspergillus sp. from phenazines by acting as a toxin sponge.</title>
        <authorList>
            <person name="Dahlstrom K.M."/>
            <person name="Newman D.K."/>
        </authorList>
    </citation>
    <scope>NUCLEOTIDE SEQUENCE [LARGE SCALE GENOMIC DNA]</scope>
    <source>
        <strain evidence="6 7">Pe01</strain>
    </source>
</reference>
<dbReference type="PRINTS" id="PR00039">
    <property type="entry name" value="HTHLYSR"/>
</dbReference>
<dbReference type="InterPro" id="IPR036388">
    <property type="entry name" value="WH-like_DNA-bd_sf"/>
</dbReference>
<evidence type="ECO:0000313" key="7">
    <source>
        <dbReference type="Proteomes" id="UP000826462"/>
    </source>
</evidence>
<dbReference type="RefSeq" id="WP_219800971.1">
    <property type="nucleotide sequence ID" value="NZ_CP080096.1"/>
</dbReference>
<dbReference type="PANTHER" id="PTHR30537">
    <property type="entry name" value="HTH-TYPE TRANSCRIPTIONAL REGULATOR"/>
    <property type="match status" value="1"/>
</dbReference>
<feature type="domain" description="HTH lysR-type" evidence="5">
    <location>
        <begin position="7"/>
        <end position="64"/>
    </location>
</feature>
<evidence type="ECO:0000256" key="1">
    <source>
        <dbReference type="ARBA" id="ARBA00009437"/>
    </source>
</evidence>
<keyword evidence="4" id="KW-0804">Transcription</keyword>
<dbReference type="Pfam" id="PF03466">
    <property type="entry name" value="LysR_substrate"/>
    <property type="match status" value="1"/>
</dbReference>
<keyword evidence="2" id="KW-0805">Transcription regulation</keyword>
<dbReference type="InterPro" id="IPR005119">
    <property type="entry name" value="LysR_subst-bd"/>
</dbReference>
<dbReference type="EMBL" id="CP080096">
    <property type="protein sequence ID" value="QYD71542.1"/>
    <property type="molecule type" value="Genomic_DNA"/>
</dbReference>
<accession>A0ABX8UTB1</accession>
<dbReference type="InterPro" id="IPR036390">
    <property type="entry name" value="WH_DNA-bd_sf"/>
</dbReference>
<gene>
    <name evidence="6" type="ORF">KZJ38_31520</name>
</gene>
<organism evidence="6 7">
    <name type="scientific">Paraburkholderia edwinii</name>
    <dbReference type="NCBI Taxonomy" id="2861782"/>
    <lineage>
        <taxon>Bacteria</taxon>
        <taxon>Pseudomonadati</taxon>
        <taxon>Pseudomonadota</taxon>
        <taxon>Betaproteobacteria</taxon>
        <taxon>Burkholderiales</taxon>
        <taxon>Burkholderiaceae</taxon>
        <taxon>Paraburkholderia</taxon>
    </lineage>
</organism>
<evidence type="ECO:0000313" key="6">
    <source>
        <dbReference type="EMBL" id="QYD71542.1"/>
    </source>
</evidence>
<dbReference type="PANTHER" id="PTHR30537:SF66">
    <property type="entry name" value="IRON-REGULATED VIRULENCE REGULATORY PROTEIN IRGB"/>
    <property type="match status" value="1"/>
</dbReference>
<dbReference type="InterPro" id="IPR058163">
    <property type="entry name" value="LysR-type_TF_proteobact-type"/>
</dbReference>
<comment type="similarity">
    <text evidence="1">Belongs to the LysR transcriptional regulatory family.</text>
</comment>
<dbReference type="SUPFAM" id="SSF46785">
    <property type="entry name" value="Winged helix' DNA-binding domain"/>
    <property type="match status" value="1"/>
</dbReference>
<keyword evidence="3" id="KW-0238">DNA-binding</keyword>
<evidence type="ECO:0000256" key="3">
    <source>
        <dbReference type="ARBA" id="ARBA00023125"/>
    </source>
</evidence>
<dbReference type="PROSITE" id="PS50931">
    <property type="entry name" value="HTH_LYSR"/>
    <property type="match status" value="1"/>
</dbReference>
<protein>
    <submittedName>
        <fullName evidence="6">LysR family transcriptional regulator</fullName>
    </submittedName>
</protein>
<evidence type="ECO:0000259" key="5">
    <source>
        <dbReference type="PROSITE" id="PS50931"/>
    </source>
</evidence>
<dbReference type="SUPFAM" id="SSF53850">
    <property type="entry name" value="Periplasmic binding protein-like II"/>
    <property type="match status" value="1"/>
</dbReference>
<dbReference type="Gene3D" id="1.10.10.10">
    <property type="entry name" value="Winged helix-like DNA-binding domain superfamily/Winged helix DNA-binding domain"/>
    <property type="match status" value="1"/>
</dbReference>
<keyword evidence="7" id="KW-1185">Reference proteome</keyword>
<dbReference type="Gene3D" id="3.40.190.290">
    <property type="match status" value="1"/>
</dbReference>
<proteinExistence type="inferred from homology"/>
<evidence type="ECO:0000256" key="4">
    <source>
        <dbReference type="ARBA" id="ARBA00023163"/>
    </source>
</evidence>